<dbReference type="AlphaFoldDB" id="A0A6N4XB35"/>
<evidence type="ECO:0000313" key="2">
    <source>
        <dbReference type="Proteomes" id="UP000445144"/>
    </source>
</evidence>
<accession>A0A6N4XB35</accession>
<reference evidence="1 2" key="1">
    <citation type="submission" date="2020-01" db="EMBL/GenBank/DDBJ databases">
        <authorList>
            <person name="Rodrigo-Torres L."/>
            <person name="Arahal R. D."/>
            <person name="Lucena T."/>
        </authorList>
    </citation>
    <scope>NUCLEOTIDE SEQUENCE [LARGE SCALE GENOMIC DNA]</scope>
    <source>
        <strain evidence="1 2">CECT 9293</strain>
    </source>
</reference>
<evidence type="ECO:0000313" key="1">
    <source>
        <dbReference type="EMBL" id="CAA7196834.1"/>
    </source>
</evidence>
<organism evidence="1 2">
    <name type="scientific">Chryseobacterium potabilaquae</name>
    <dbReference type="NCBI Taxonomy" id="2675057"/>
    <lineage>
        <taxon>Bacteria</taxon>
        <taxon>Pseudomonadati</taxon>
        <taxon>Bacteroidota</taxon>
        <taxon>Flavobacteriia</taxon>
        <taxon>Flavobacteriales</taxon>
        <taxon>Weeksellaceae</taxon>
        <taxon>Chryseobacterium group</taxon>
        <taxon>Chryseobacterium</taxon>
    </lineage>
</organism>
<evidence type="ECO:0008006" key="3">
    <source>
        <dbReference type="Google" id="ProtNLM"/>
    </source>
</evidence>
<proteinExistence type="predicted"/>
<name>A0A6N4XB35_9FLAO</name>
<dbReference type="Proteomes" id="UP000445144">
    <property type="component" value="Unassembled WGS sequence"/>
</dbReference>
<keyword evidence="2" id="KW-1185">Reference proteome</keyword>
<gene>
    <name evidence="1" type="ORF">CHRY9293_02901</name>
</gene>
<protein>
    <recommendedName>
        <fullName evidence="3">DUF2750 domain-containing protein</fullName>
    </recommendedName>
</protein>
<sequence>MTDVNKKMENILKLEPFERYKYFIKKIADWEVFYTLIDKNGEYVLSELEGQKLFPVWSAEEFAKLCMISGWENTAIRKLDLDDLENEIIDFIADSNCLINIFPIYDKTGFVVTLKEFAKDLSEELKNYQ</sequence>
<dbReference type="Pfam" id="PF11042">
    <property type="entry name" value="DUF2750"/>
    <property type="match status" value="1"/>
</dbReference>
<dbReference type="InterPro" id="IPR021284">
    <property type="entry name" value="DUF2750"/>
</dbReference>
<dbReference type="EMBL" id="CACVBR010000032">
    <property type="protein sequence ID" value="CAA7196834.1"/>
    <property type="molecule type" value="Genomic_DNA"/>
</dbReference>